<organism evidence="3 4">
    <name type="scientific">Microbacterium resistens</name>
    <dbReference type="NCBI Taxonomy" id="156977"/>
    <lineage>
        <taxon>Bacteria</taxon>
        <taxon>Bacillati</taxon>
        <taxon>Actinomycetota</taxon>
        <taxon>Actinomycetes</taxon>
        <taxon>Micrococcales</taxon>
        <taxon>Microbacteriaceae</taxon>
        <taxon>Microbacterium</taxon>
    </lineage>
</organism>
<dbReference type="SUPFAM" id="SSF50249">
    <property type="entry name" value="Nucleic acid-binding proteins"/>
    <property type="match status" value="1"/>
</dbReference>
<accession>A0ABU1SHM7</accession>
<evidence type="ECO:0000259" key="1">
    <source>
        <dbReference type="Pfam" id="PF01796"/>
    </source>
</evidence>
<dbReference type="Proteomes" id="UP001259347">
    <property type="component" value="Unassembled WGS sequence"/>
</dbReference>
<evidence type="ECO:0000313" key="4">
    <source>
        <dbReference type="Proteomes" id="UP001259347"/>
    </source>
</evidence>
<keyword evidence="4" id="KW-1185">Reference proteome</keyword>
<dbReference type="InterPro" id="IPR022002">
    <property type="entry name" value="ChsH2_Znr"/>
</dbReference>
<dbReference type="PANTHER" id="PTHR34075">
    <property type="entry name" value="BLR3430 PROTEIN"/>
    <property type="match status" value="1"/>
</dbReference>
<proteinExistence type="predicted"/>
<dbReference type="EMBL" id="JAVDUM010000014">
    <property type="protein sequence ID" value="MDR6868357.1"/>
    <property type="molecule type" value="Genomic_DNA"/>
</dbReference>
<dbReference type="Pfam" id="PF01796">
    <property type="entry name" value="OB_ChsH2_C"/>
    <property type="match status" value="1"/>
</dbReference>
<dbReference type="InterPro" id="IPR052513">
    <property type="entry name" value="Thioester_dehydratase-like"/>
</dbReference>
<dbReference type="InterPro" id="IPR002878">
    <property type="entry name" value="ChsH2_C"/>
</dbReference>
<evidence type="ECO:0000313" key="3">
    <source>
        <dbReference type="EMBL" id="MDR6868357.1"/>
    </source>
</evidence>
<feature type="domain" description="ChsH2 rubredoxin-like zinc ribbon" evidence="2">
    <location>
        <begin position="15"/>
        <end position="46"/>
    </location>
</feature>
<name>A0ABU1SHM7_9MICO</name>
<feature type="domain" description="ChsH2 C-terminal OB-fold" evidence="1">
    <location>
        <begin position="55"/>
        <end position="113"/>
    </location>
</feature>
<reference evidence="3 4" key="1">
    <citation type="submission" date="2023-07" db="EMBL/GenBank/DDBJ databases">
        <title>Sorghum-associated microbial communities from plants grown in Nebraska, USA.</title>
        <authorList>
            <person name="Schachtman D."/>
        </authorList>
    </citation>
    <scope>NUCLEOTIDE SEQUENCE [LARGE SCALE GENOMIC DNA]</scope>
    <source>
        <strain evidence="3 4">2980</strain>
    </source>
</reference>
<gene>
    <name evidence="3" type="ORF">J2Y69_002973</name>
</gene>
<dbReference type="InterPro" id="IPR012340">
    <property type="entry name" value="NA-bd_OB-fold"/>
</dbReference>
<dbReference type="Pfam" id="PF12172">
    <property type="entry name" value="zf-ChsH2"/>
    <property type="match status" value="1"/>
</dbReference>
<dbReference type="RefSeq" id="WP_310022091.1">
    <property type="nucleotide sequence ID" value="NZ_JAVDUM010000014.1"/>
</dbReference>
<dbReference type="PANTHER" id="PTHR34075:SF5">
    <property type="entry name" value="BLR3430 PROTEIN"/>
    <property type="match status" value="1"/>
</dbReference>
<protein>
    <submittedName>
        <fullName evidence="3">OB-fold protein</fullName>
    </submittedName>
</protein>
<comment type="caution">
    <text evidence="3">The sequence shown here is derived from an EMBL/GenBank/DDBJ whole genome shotgun (WGS) entry which is preliminary data.</text>
</comment>
<evidence type="ECO:0000259" key="2">
    <source>
        <dbReference type="Pfam" id="PF12172"/>
    </source>
</evidence>
<sequence>MTVIVRRTAASAAFFDAAEAGALLLSVCDDCGTARGPLDEACPECRAVAAHGLRARGDATLVSWTVVHRAMLPSLSTPYTVGLVELGEGPWILVRLVVAADAALHVGDRMTLVALAAPEGGEALIAAAPAGGAA</sequence>